<dbReference type="GO" id="GO:0003700">
    <property type="term" value="F:DNA-binding transcription factor activity"/>
    <property type="evidence" value="ECO:0007669"/>
    <property type="project" value="InterPro"/>
</dbReference>
<dbReference type="SMART" id="SM00866">
    <property type="entry name" value="UTRA"/>
    <property type="match status" value="1"/>
</dbReference>
<dbReference type="PANTHER" id="PTHR44846:SF1">
    <property type="entry name" value="MANNOSYL-D-GLYCERATE TRANSPORT_METABOLISM SYSTEM REPRESSOR MNGR-RELATED"/>
    <property type="match status" value="1"/>
</dbReference>
<dbReference type="PROSITE" id="PS50949">
    <property type="entry name" value="HTH_GNTR"/>
    <property type="match status" value="1"/>
</dbReference>
<dbReference type="InterPro" id="IPR036390">
    <property type="entry name" value="WH_DNA-bd_sf"/>
</dbReference>
<dbReference type="GO" id="GO:0003677">
    <property type="term" value="F:DNA binding"/>
    <property type="evidence" value="ECO:0007669"/>
    <property type="project" value="UniProtKB-KW"/>
</dbReference>
<proteinExistence type="predicted"/>
<dbReference type="SUPFAM" id="SSF46785">
    <property type="entry name" value="Winged helix' DNA-binding domain"/>
    <property type="match status" value="1"/>
</dbReference>
<keyword evidence="3" id="KW-0804">Transcription</keyword>
<feature type="domain" description="HTH gntR-type" evidence="4">
    <location>
        <begin position="1"/>
        <end position="69"/>
    </location>
</feature>
<name>A0A9X1Y614_9PROT</name>
<evidence type="ECO:0000256" key="1">
    <source>
        <dbReference type="ARBA" id="ARBA00023015"/>
    </source>
</evidence>
<evidence type="ECO:0000313" key="5">
    <source>
        <dbReference type="EMBL" id="MCK8784894.1"/>
    </source>
</evidence>
<gene>
    <name evidence="5" type="ORF">M0638_10925</name>
</gene>
<dbReference type="Pfam" id="PF00392">
    <property type="entry name" value="GntR"/>
    <property type="match status" value="1"/>
</dbReference>
<reference evidence="5" key="1">
    <citation type="submission" date="2022-04" db="EMBL/GenBank/DDBJ databases">
        <title>Roseomonas acroporae sp. nov., isolated from coral Acropora digitifera.</title>
        <authorList>
            <person name="Sun H."/>
        </authorList>
    </citation>
    <scope>NUCLEOTIDE SEQUENCE</scope>
    <source>
        <strain evidence="5">NAR14</strain>
    </source>
</reference>
<dbReference type="Proteomes" id="UP001139516">
    <property type="component" value="Unassembled WGS sequence"/>
</dbReference>
<dbReference type="GO" id="GO:0045892">
    <property type="term" value="P:negative regulation of DNA-templated transcription"/>
    <property type="evidence" value="ECO:0007669"/>
    <property type="project" value="TreeGrafter"/>
</dbReference>
<keyword evidence="2" id="KW-0238">DNA-binding</keyword>
<dbReference type="Pfam" id="PF07702">
    <property type="entry name" value="UTRA"/>
    <property type="match status" value="1"/>
</dbReference>
<organism evidence="5 6">
    <name type="scientific">Roseomonas acroporae</name>
    <dbReference type="NCBI Taxonomy" id="2937791"/>
    <lineage>
        <taxon>Bacteria</taxon>
        <taxon>Pseudomonadati</taxon>
        <taxon>Pseudomonadota</taxon>
        <taxon>Alphaproteobacteria</taxon>
        <taxon>Acetobacterales</taxon>
        <taxon>Roseomonadaceae</taxon>
        <taxon>Roseomonas</taxon>
    </lineage>
</organism>
<dbReference type="CDD" id="cd07377">
    <property type="entry name" value="WHTH_GntR"/>
    <property type="match status" value="1"/>
</dbReference>
<protein>
    <submittedName>
        <fullName evidence="5">GntR family transcriptional regulator</fullName>
    </submittedName>
</protein>
<evidence type="ECO:0000259" key="4">
    <source>
        <dbReference type="PROSITE" id="PS50949"/>
    </source>
</evidence>
<dbReference type="PRINTS" id="PR00035">
    <property type="entry name" value="HTHGNTR"/>
</dbReference>
<dbReference type="SUPFAM" id="SSF64288">
    <property type="entry name" value="Chorismate lyase-like"/>
    <property type="match status" value="1"/>
</dbReference>
<evidence type="ECO:0000313" key="6">
    <source>
        <dbReference type="Proteomes" id="UP001139516"/>
    </source>
</evidence>
<comment type="caution">
    <text evidence="5">The sequence shown here is derived from an EMBL/GenBank/DDBJ whole genome shotgun (WGS) entry which is preliminary data.</text>
</comment>
<dbReference type="InterPro" id="IPR011663">
    <property type="entry name" value="UTRA"/>
</dbReference>
<dbReference type="InterPro" id="IPR028978">
    <property type="entry name" value="Chorismate_lyase_/UTRA_dom_sf"/>
</dbReference>
<dbReference type="Gene3D" id="3.40.1410.10">
    <property type="entry name" value="Chorismate lyase-like"/>
    <property type="match status" value="1"/>
</dbReference>
<keyword evidence="1" id="KW-0805">Transcription regulation</keyword>
<dbReference type="PANTHER" id="PTHR44846">
    <property type="entry name" value="MANNOSYL-D-GLYCERATE TRANSPORT/METABOLISM SYSTEM REPRESSOR MNGR-RELATED"/>
    <property type="match status" value="1"/>
</dbReference>
<sequence length="232" mass="25597">MPRYIQLATLFRRRIETGAWKLGRQIPTVDELAAECSVARATIRQALDALEADGLIERFRAKGTFVRKAPANRLWCDVEADWNGLLRSREGAEIEILSDTDGLPGDAIPDSIGTKAPRYRHIRRRHWRDGQPFLLADVYLDSRLSPLVTPADLTSKTALRLVSGLKGVQVTDARQTLTIGVADVESADALRLPLNAPVAFVHRAAVDAKGTLVLVADGIYRGDVVRIDLKLK</sequence>
<dbReference type="InterPro" id="IPR036388">
    <property type="entry name" value="WH-like_DNA-bd_sf"/>
</dbReference>
<dbReference type="EMBL" id="JALPRX010000043">
    <property type="protein sequence ID" value="MCK8784894.1"/>
    <property type="molecule type" value="Genomic_DNA"/>
</dbReference>
<dbReference type="AlphaFoldDB" id="A0A9X1Y614"/>
<dbReference type="RefSeq" id="WP_248667020.1">
    <property type="nucleotide sequence ID" value="NZ_JALPRX010000043.1"/>
</dbReference>
<dbReference type="InterPro" id="IPR050679">
    <property type="entry name" value="Bact_HTH_transcr_reg"/>
</dbReference>
<dbReference type="InterPro" id="IPR000524">
    <property type="entry name" value="Tscrpt_reg_HTH_GntR"/>
</dbReference>
<accession>A0A9X1Y614</accession>
<evidence type="ECO:0000256" key="2">
    <source>
        <dbReference type="ARBA" id="ARBA00023125"/>
    </source>
</evidence>
<dbReference type="SMART" id="SM00345">
    <property type="entry name" value="HTH_GNTR"/>
    <property type="match status" value="1"/>
</dbReference>
<evidence type="ECO:0000256" key="3">
    <source>
        <dbReference type="ARBA" id="ARBA00023163"/>
    </source>
</evidence>
<keyword evidence="6" id="KW-1185">Reference proteome</keyword>
<dbReference type="Gene3D" id="1.10.10.10">
    <property type="entry name" value="Winged helix-like DNA-binding domain superfamily/Winged helix DNA-binding domain"/>
    <property type="match status" value="1"/>
</dbReference>